<sequence>MRLDLALFLVTVLFAVTLYISYRTKTKPGLTPVEVVLTSSLIISLISATSINISLNLNFAESRNAQRSNDVYQIANAVTLYYLDNYSGGENIKEIPECPVIEEIGIIDDTVKLYDKLSREYLVNFPIDPSEGNLAKTGYFICQDGERFKVAAPYAENGRIIQITM</sequence>
<keyword evidence="1" id="KW-0472">Membrane</keyword>
<dbReference type="Proteomes" id="UP000714915">
    <property type="component" value="Unassembled WGS sequence"/>
</dbReference>
<gene>
    <name evidence="2" type="ORF">KC669_04390</name>
</gene>
<keyword evidence="1" id="KW-1133">Transmembrane helix</keyword>
<evidence type="ECO:0000313" key="3">
    <source>
        <dbReference type="Proteomes" id="UP000714915"/>
    </source>
</evidence>
<name>A0A955LAS3_9BACT</name>
<feature type="transmembrane region" description="Helical" evidence="1">
    <location>
        <begin position="39"/>
        <end position="59"/>
    </location>
</feature>
<evidence type="ECO:0008006" key="4">
    <source>
        <dbReference type="Google" id="ProtNLM"/>
    </source>
</evidence>
<dbReference type="EMBL" id="JAGQLF010000072">
    <property type="protein sequence ID" value="MCA9387244.1"/>
    <property type="molecule type" value="Genomic_DNA"/>
</dbReference>
<dbReference type="AlphaFoldDB" id="A0A955LAS3"/>
<reference evidence="2" key="1">
    <citation type="submission" date="2020-04" db="EMBL/GenBank/DDBJ databases">
        <authorList>
            <person name="Zhang T."/>
        </authorList>
    </citation>
    <scope>NUCLEOTIDE SEQUENCE</scope>
    <source>
        <strain evidence="2">HKST-UBA09</strain>
    </source>
</reference>
<comment type="caution">
    <text evidence="2">The sequence shown here is derived from an EMBL/GenBank/DDBJ whole genome shotgun (WGS) entry which is preliminary data.</text>
</comment>
<organism evidence="2 3">
    <name type="scientific">Candidatus Dojkabacteria bacterium</name>
    <dbReference type="NCBI Taxonomy" id="2099670"/>
    <lineage>
        <taxon>Bacteria</taxon>
        <taxon>Candidatus Dojkabacteria</taxon>
    </lineage>
</organism>
<accession>A0A955LAS3</accession>
<evidence type="ECO:0000256" key="1">
    <source>
        <dbReference type="SAM" id="Phobius"/>
    </source>
</evidence>
<reference evidence="2" key="2">
    <citation type="journal article" date="2021" name="Microbiome">
        <title>Successional dynamics and alternative stable states in a saline activated sludge microbial community over 9 years.</title>
        <authorList>
            <person name="Wang Y."/>
            <person name="Ye J."/>
            <person name="Ju F."/>
            <person name="Liu L."/>
            <person name="Boyd J.A."/>
            <person name="Deng Y."/>
            <person name="Parks D.H."/>
            <person name="Jiang X."/>
            <person name="Yin X."/>
            <person name="Woodcroft B.J."/>
            <person name="Tyson G.W."/>
            <person name="Hugenholtz P."/>
            <person name="Polz M.F."/>
            <person name="Zhang T."/>
        </authorList>
    </citation>
    <scope>NUCLEOTIDE SEQUENCE</scope>
    <source>
        <strain evidence="2">HKST-UBA09</strain>
    </source>
</reference>
<proteinExistence type="predicted"/>
<evidence type="ECO:0000313" key="2">
    <source>
        <dbReference type="EMBL" id="MCA9387244.1"/>
    </source>
</evidence>
<keyword evidence="1" id="KW-0812">Transmembrane</keyword>
<protein>
    <recommendedName>
        <fullName evidence="4">Type II secretion system protein</fullName>
    </recommendedName>
</protein>